<dbReference type="Pfam" id="PF17926">
    <property type="entry name" value="TetR_C_21"/>
    <property type="match status" value="1"/>
</dbReference>
<feature type="domain" description="HTH tetR-type" evidence="3">
    <location>
        <begin position="11"/>
        <end position="71"/>
    </location>
</feature>
<keyword evidence="5" id="KW-1185">Reference proteome</keyword>
<feature type="DNA-binding region" description="H-T-H motif" evidence="2">
    <location>
        <begin position="34"/>
        <end position="53"/>
    </location>
</feature>
<evidence type="ECO:0000259" key="3">
    <source>
        <dbReference type="PROSITE" id="PS50977"/>
    </source>
</evidence>
<organism evidence="4 5">
    <name type="scientific">Tsukamurella conjunctivitidis</name>
    <dbReference type="NCBI Taxonomy" id="2592068"/>
    <lineage>
        <taxon>Bacteria</taxon>
        <taxon>Bacillati</taxon>
        <taxon>Actinomycetota</taxon>
        <taxon>Actinomycetes</taxon>
        <taxon>Mycobacteriales</taxon>
        <taxon>Tsukamurellaceae</taxon>
        <taxon>Tsukamurella</taxon>
    </lineage>
</organism>
<gene>
    <name evidence="4" type="ORF">FK530_04430</name>
</gene>
<name>A0A5C5S571_9ACTN</name>
<proteinExistence type="predicted"/>
<dbReference type="SUPFAM" id="SSF46689">
    <property type="entry name" value="Homeodomain-like"/>
    <property type="match status" value="1"/>
</dbReference>
<dbReference type="OrthoDB" id="4726108at2"/>
<dbReference type="InterPro" id="IPR036271">
    <property type="entry name" value="Tet_transcr_reg_TetR-rel_C_sf"/>
</dbReference>
<reference evidence="4 5" key="1">
    <citation type="submission" date="2019-06" db="EMBL/GenBank/DDBJ databases">
        <title>Tsukamurella conjunctivitidis sp. nov., Tsukamurella assacharolytica sp. nov. and Tsukamurella sputae sp. nov. isolated from patients with conjunctivitis, bacteraemia (lymphoma) and respiratory infection (sputum) in Hong Kong.</title>
        <authorList>
            <person name="Teng J.L.L."/>
            <person name="Lee H.H."/>
            <person name="Fong J.Y.H."/>
            <person name="Fok K.M.N."/>
            <person name="Lau S.K.P."/>
            <person name="Woo P.C.Y."/>
        </authorList>
    </citation>
    <scope>NUCLEOTIDE SEQUENCE [LARGE SCALE GENOMIC DNA]</scope>
    <source>
        <strain evidence="4 5">HKU72</strain>
    </source>
</reference>
<accession>A0A5C5S571</accession>
<dbReference type="GO" id="GO:0003677">
    <property type="term" value="F:DNA binding"/>
    <property type="evidence" value="ECO:0007669"/>
    <property type="project" value="UniProtKB-UniRule"/>
</dbReference>
<dbReference type="PANTHER" id="PTHR30328">
    <property type="entry name" value="TRANSCRIPTIONAL REPRESSOR"/>
    <property type="match status" value="1"/>
</dbReference>
<dbReference type="InterPro" id="IPR050109">
    <property type="entry name" value="HTH-type_TetR-like_transc_reg"/>
</dbReference>
<evidence type="ECO:0000313" key="5">
    <source>
        <dbReference type="Proteomes" id="UP000319375"/>
    </source>
</evidence>
<dbReference type="GO" id="GO:0006355">
    <property type="term" value="P:regulation of DNA-templated transcription"/>
    <property type="evidence" value="ECO:0007669"/>
    <property type="project" value="UniProtKB-ARBA"/>
</dbReference>
<dbReference type="PANTHER" id="PTHR30328:SF54">
    <property type="entry name" value="HTH-TYPE TRANSCRIPTIONAL REPRESSOR SCO4008"/>
    <property type="match status" value="1"/>
</dbReference>
<sequence length="188" mass="19800">MPSIKGQRDAAATRARLLDAATVEFAEHGLAGARVDRIAAAAEANKQLIYAYFGGKRQLFDAVIEFRVADLLEAVPFTADDLPGYAVRLRAFNRAHPELMRLVLWHTLECPGELVELEFTSGSNAKKVAALQAAQDAGTVTAATPAPTLLVEVLALVHCDVLTGGSEVAAAALDDAALAAAVRKLIAP</sequence>
<dbReference type="Pfam" id="PF00440">
    <property type="entry name" value="TetR_N"/>
    <property type="match status" value="1"/>
</dbReference>
<dbReference type="InterPro" id="IPR041467">
    <property type="entry name" value="Sco4008_C"/>
</dbReference>
<comment type="caution">
    <text evidence="4">The sequence shown here is derived from an EMBL/GenBank/DDBJ whole genome shotgun (WGS) entry which is preliminary data.</text>
</comment>
<dbReference type="SUPFAM" id="SSF48498">
    <property type="entry name" value="Tetracyclin repressor-like, C-terminal domain"/>
    <property type="match status" value="1"/>
</dbReference>
<evidence type="ECO:0000313" key="4">
    <source>
        <dbReference type="EMBL" id="TWS29788.1"/>
    </source>
</evidence>
<dbReference type="PRINTS" id="PR00455">
    <property type="entry name" value="HTHTETR"/>
</dbReference>
<dbReference type="Proteomes" id="UP000319375">
    <property type="component" value="Unassembled WGS sequence"/>
</dbReference>
<dbReference type="EMBL" id="VIGX01000002">
    <property type="protein sequence ID" value="TWS29788.1"/>
    <property type="molecule type" value="Genomic_DNA"/>
</dbReference>
<dbReference type="InterPro" id="IPR009057">
    <property type="entry name" value="Homeodomain-like_sf"/>
</dbReference>
<dbReference type="PROSITE" id="PS50977">
    <property type="entry name" value="HTH_TETR_2"/>
    <property type="match status" value="1"/>
</dbReference>
<dbReference type="InterPro" id="IPR001647">
    <property type="entry name" value="HTH_TetR"/>
</dbReference>
<evidence type="ECO:0000256" key="2">
    <source>
        <dbReference type="PROSITE-ProRule" id="PRU00335"/>
    </source>
</evidence>
<keyword evidence="1 2" id="KW-0238">DNA-binding</keyword>
<dbReference type="Gene3D" id="1.10.357.10">
    <property type="entry name" value="Tetracycline Repressor, domain 2"/>
    <property type="match status" value="1"/>
</dbReference>
<evidence type="ECO:0000256" key="1">
    <source>
        <dbReference type="ARBA" id="ARBA00023125"/>
    </source>
</evidence>
<dbReference type="AlphaFoldDB" id="A0A5C5S571"/>
<protein>
    <submittedName>
        <fullName evidence="4">TetR/AcrR family transcriptional regulator</fullName>
    </submittedName>
</protein>
<dbReference type="RefSeq" id="WP_146485770.1">
    <property type="nucleotide sequence ID" value="NZ_VIGX01000002.1"/>
</dbReference>